<dbReference type="Proteomes" id="UP000727407">
    <property type="component" value="Unassembled WGS sequence"/>
</dbReference>
<dbReference type="AlphaFoldDB" id="A0A8J4WYX6"/>
<evidence type="ECO:0000313" key="3">
    <source>
        <dbReference type="Proteomes" id="UP000727407"/>
    </source>
</evidence>
<evidence type="ECO:0000313" key="2">
    <source>
        <dbReference type="EMBL" id="KAF5897809.1"/>
    </source>
</evidence>
<dbReference type="EMBL" id="QNUK01000220">
    <property type="protein sequence ID" value="KAF5897809.1"/>
    <property type="molecule type" value="Genomic_DNA"/>
</dbReference>
<feature type="region of interest" description="Disordered" evidence="1">
    <location>
        <begin position="1"/>
        <end position="53"/>
    </location>
</feature>
<gene>
    <name evidence="2" type="ORF">DAT39_012487</name>
</gene>
<name>A0A8J4WYX6_CLAMG</name>
<proteinExistence type="predicted"/>
<feature type="compositionally biased region" description="Polar residues" evidence="1">
    <location>
        <begin position="13"/>
        <end position="22"/>
    </location>
</feature>
<protein>
    <submittedName>
        <fullName evidence="2">DDB1- and CUL4-associated factor 8</fullName>
    </submittedName>
</protein>
<comment type="caution">
    <text evidence="2">The sequence shown here is derived from an EMBL/GenBank/DDBJ whole genome shotgun (WGS) entry which is preliminary data.</text>
</comment>
<feature type="non-terminal residue" evidence="2">
    <location>
        <position position="53"/>
    </location>
</feature>
<organism evidence="2 3">
    <name type="scientific">Clarias magur</name>
    <name type="common">Asian catfish</name>
    <name type="synonym">Macropteronotus magur</name>
    <dbReference type="NCBI Taxonomy" id="1594786"/>
    <lineage>
        <taxon>Eukaryota</taxon>
        <taxon>Metazoa</taxon>
        <taxon>Chordata</taxon>
        <taxon>Craniata</taxon>
        <taxon>Vertebrata</taxon>
        <taxon>Euteleostomi</taxon>
        <taxon>Actinopterygii</taxon>
        <taxon>Neopterygii</taxon>
        <taxon>Teleostei</taxon>
        <taxon>Ostariophysi</taxon>
        <taxon>Siluriformes</taxon>
        <taxon>Clariidae</taxon>
        <taxon>Clarias</taxon>
    </lineage>
</organism>
<accession>A0A8J4WYX6</accession>
<keyword evidence="3" id="KW-1185">Reference proteome</keyword>
<sequence length="53" mass="5450">SLRQEEGLGGSMADTQGQSSVPNGGADDPEPEEGRGSEGDSTSNTDEQIRPES</sequence>
<reference evidence="2" key="1">
    <citation type="submission" date="2020-07" db="EMBL/GenBank/DDBJ databases">
        <title>Clarias magur genome sequencing, assembly and annotation.</title>
        <authorList>
            <person name="Kushwaha B."/>
            <person name="Kumar R."/>
            <person name="Das P."/>
            <person name="Joshi C.G."/>
            <person name="Kumar D."/>
            <person name="Nagpure N.S."/>
            <person name="Pandey M."/>
            <person name="Agarwal S."/>
            <person name="Srivastava S."/>
            <person name="Singh M."/>
            <person name="Sahoo L."/>
            <person name="Jayasankar P."/>
            <person name="Meher P.K."/>
            <person name="Koringa P.G."/>
            <person name="Iquebal M.A."/>
            <person name="Das S.P."/>
            <person name="Bit A."/>
            <person name="Patnaik S."/>
            <person name="Patel N."/>
            <person name="Shah T.M."/>
            <person name="Hinsu A."/>
            <person name="Jena J.K."/>
        </authorList>
    </citation>
    <scope>NUCLEOTIDE SEQUENCE</scope>
    <source>
        <strain evidence="2">CIFAMagur01</strain>
        <tissue evidence="2">Testis</tissue>
    </source>
</reference>
<evidence type="ECO:0000256" key="1">
    <source>
        <dbReference type="SAM" id="MobiDB-lite"/>
    </source>
</evidence>
<feature type="non-terminal residue" evidence="2">
    <location>
        <position position="1"/>
    </location>
</feature>